<dbReference type="Proteomes" id="UP000325286">
    <property type="component" value="Chromosome"/>
</dbReference>
<sequence length="478" mass="51461">MHVNTSSIPLRVVRFLVATLARAWGSRGAHRLATVATMCLLAGCSVTRDPLADGRVAFLQGDVQAAEELFASAAEADARWEPVARMDQAIAHLAAGEPQAAERLLRDARDQFDQMPKVDPLAEAQSMLTDDTKRPYRTAGYEQVMLRAMLAMCSLTSDGADAESYAMQAQLRQTELAQQAEQRGIAIAEVFQPVALAPYLRGVLRESSHHDYDDATRAYQLVAEWQPAFTPVGSDIQRAAGGVHSQPGHGVLYVFACVGRGPVREERIAETTSDALRIASLAVDSAAGQAAVPRVSDVPIAEILIPPSPAFGVGVRIDGQPRAATATLTDVGRLATLQADAERPWTIARAVMRRVTKETSLKATSNALAMDDQMAGLFAFAAGSIWESTERADLRCWGLLPREIQVARIELPAGSHRLDLEVLGQTAQPVGPPHSQRVDIVDGKNTYLLAFAPADQVVAVTGNRTQNSPPPTLRVENE</sequence>
<dbReference type="SUPFAM" id="SSF48452">
    <property type="entry name" value="TPR-like"/>
    <property type="match status" value="1"/>
</dbReference>
<dbReference type="EMBL" id="CP042914">
    <property type="protein sequence ID" value="QEG41672.1"/>
    <property type="molecule type" value="Genomic_DNA"/>
</dbReference>
<protein>
    <recommendedName>
        <fullName evidence="3">Tetratricopeptide repeat protein</fullName>
    </recommendedName>
</protein>
<keyword evidence="2" id="KW-1185">Reference proteome</keyword>
<evidence type="ECO:0000313" key="2">
    <source>
        <dbReference type="Proteomes" id="UP000325286"/>
    </source>
</evidence>
<gene>
    <name evidence="1" type="ORF">UC8_36980</name>
</gene>
<dbReference type="KEGG" id="rul:UC8_36980"/>
<name>A0A5B9QUQ2_9BACT</name>
<organism evidence="1 2">
    <name type="scientific">Roseimaritima ulvae</name>
    <dbReference type="NCBI Taxonomy" id="980254"/>
    <lineage>
        <taxon>Bacteria</taxon>
        <taxon>Pseudomonadati</taxon>
        <taxon>Planctomycetota</taxon>
        <taxon>Planctomycetia</taxon>
        <taxon>Pirellulales</taxon>
        <taxon>Pirellulaceae</taxon>
        <taxon>Roseimaritima</taxon>
    </lineage>
</organism>
<accession>A0A5B9QUQ2</accession>
<proteinExistence type="predicted"/>
<evidence type="ECO:0000313" key="1">
    <source>
        <dbReference type="EMBL" id="QEG41672.1"/>
    </source>
</evidence>
<evidence type="ECO:0008006" key="3">
    <source>
        <dbReference type="Google" id="ProtNLM"/>
    </source>
</evidence>
<dbReference type="AlphaFoldDB" id="A0A5B9QUQ2"/>
<reference evidence="1 2" key="1">
    <citation type="submission" date="2019-08" db="EMBL/GenBank/DDBJ databases">
        <title>Deep-cultivation of Planctomycetes and their phenomic and genomic characterization uncovers novel biology.</title>
        <authorList>
            <person name="Wiegand S."/>
            <person name="Jogler M."/>
            <person name="Boedeker C."/>
            <person name="Pinto D."/>
            <person name="Vollmers J."/>
            <person name="Rivas-Marin E."/>
            <person name="Kohn T."/>
            <person name="Peeters S.H."/>
            <person name="Heuer A."/>
            <person name="Rast P."/>
            <person name="Oberbeckmann S."/>
            <person name="Bunk B."/>
            <person name="Jeske O."/>
            <person name="Meyerdierks A."/>
            <person name="Storesund J.E."/>
            <person name="Kallscheuer N."/>
            <person name="Luecker S."/>
            <person name="Lage O.M."/>
            <person name="Pohl T."/>
            <person name="Merkel B.J."/>
            <person name="Hornburger P."/>
            <person name="Mueller R.-W."/>
            <person name="Bruemmer F."/>
            <person name="Labrenz M."/>
            <person name="Spormann A.M."/>
            <person name="Op den Camp H."/>
            <person name="Overmann J."/>
            <person name="Amann R."/>
            <person name="Jetten M.S.M."/>
            <person name="Mascher T."/>
            <person name="Medema M.H."/>
            <person name="Devos D.P."/>
            <person name="Kaster A.-K."/>
            <person name="Ovreas L."/>
            <person name="Rohde M."/>
            <person name="Galperin M.Y."/>
            <person name="Jogler C."/>
        </authorList>
    </citation>
    <scope>NUCLEOTIDE SEQUENCE [LARGE SCALE GENOMIC DNA]</scope>
    <source>
        <strain evidence="1 2">UC8</strain>
    </source>
</reference>
<dbReference type="InterPro" id="IPR011990">
    <property type="entry name" value="TPR-like_helical_dom_sf"/>
</dbReference>